<evidence type="ECO:0000256" key="2">
    <source>
        <dbReference type="SAM" id="MobiDB-lite"/>
    </source>
</evidence>
<feature type="coiled-coil region" evidence="1">
    <location>
        <begin position="536"/>
        <end position="570"/>
    </location>
</feature>
<evidence type="ECO:0000256" key="1">
    <source>
        <dbReference type="SAM" id="Coils"/>
    </source>
</evidence>
<name>A0A3P3YC61_PLABS</name>
<feature type="coiled-coil region" evidence="1">
    <location>
        <begin position="347"/>
        <end position="374"/>
    </location>
</feature>
<keyword evidence="1" id="KW-0175">Coiled coil</keyword>
<feature type="coiled-coil region" evidence="1">
    <location>
        <begin position="951"/>
        <end position="978"/>
    </location>
</feature>
<dbReference type="AlphaFoldDB" id="A0A3P3YC61"/>
<feature type="compositionally biased region" description="Polar residues" evidence="2">
    <location>
        <begin position="34"/>
        <end position="44"/>
    </location>
</feature>
<evidence type="ECO:0000313" key="3">
    <source>
        <dbReference type="EMBL" id="SPQ97580.1"/>
    </source>
</evidence>
<protein>
    <submittedName>
        <fullName evidence="3">Uncharacterized protein</fullName>
    </submittedName>
</protein>
<feature type="compositionally biased region" description="Low complexity" evidence="2">
    <location>
        <begin position="864"/>
        <end position="877"/>
    </location>
</feature>
<dbReference type="EMBL" id="OVEO01000008">
    <property type="protein sequence ID" value="SPQ97580.1"/>
    <property type="molecule type" value="Genomic_DNA"/>
</dbReference>
<feature type="coiled-coil region" evidence="1">
    <location>
        <begin position="210"/>
        <end position="265"/>
    </location>
</feature>
<feature type="compositionally biased region" description="Basic and acidic residues" evidence="2">
    <location>
        <begin position="886"/>
        <end position="896"/>
    </location>
</feature>
<feature type="region of interest" description="Disordered" evidence="2">
    <location>
        <begin position="1101"/>
        <end position="1134"/>
    </location>
</feature>
<proteinExistence type="predicted"/>
<sequence>MDSTHQQSPALPLSPVWAVGSKEADRQQDEPTLKSPSGSSSDLATRTEMEAVELLRRRVTALAVDNASLSAKIKNLKTSMTSMQNEMSMSTQEENVLTSRARDPTSAVRRSDVTAQLTAERDQALATCKRLQEALDMNVAQQTRCSDVNDKVVAAAEVARRKAVDDVGSAKVAFEETIRELSDEHARDIADLTLARDKAIEEEQTVERALQDACNDRDSALESVRALELERDRLTVEGRNSARALDEALEKHRQTQAALDDARAEIATSRQASERGALVIQSAQDGAENVASELRNQLNQVVCELKMVRSEHEQAVVELRRQADARDRAMARVASMQVALGKSTEEIGALKDALAKAMDVARQARDEAEDARHAAGARQVDTDDIAVENDVRRKADEERQALTELCGKVQAEVGTLQEALSRATNDLKVAEERRDQVMAEVALANETLKAAIEEARAVSAERAQAVASAAEANATKAKALEAARKAKAARDKLLEEMNDLRTTYEMALAASRDEALKVREEASANSRKVEEAKSIVASLLADNQKKNADLESARAEIQRLQAQLGGVAQTQQGDIGELKAQLDRVTGSNSNLRRLQDETSATAVDLQKQRDESVARAGNMEQALVDLRKARDEQVDALEKAQARAQHEIAALKKQVAEQQKQSQKDNVIVKVAQASVQKLKDDIEHLQKSASQRRKPDLPSSESQEMAALATRVDDLTQELRVARQEAESKAASLLEQLQSEADKLDRATAEVARLEDCLRSEVARSAQLKGEVADLRKKVVHLESIKDALDCRVLTLKRMGVQPPPSASSQNAVIDVLDDYERIGTELEQARAALAAKSKEIRHLRMSRSSFETILKQKIDEATTTPESSSSAATARRQTQCSEPHSRSASESHSRSLSVTLDDPSKTLQWTIDSVTADEDIDSAADGGTCEDAGLDRAPPIDYMKVKEASAIEQELKLERQRTKAMREEIDALQAAVKTVDSVKEALRGHILSSSDDPEKSSNTSLLKLIDDYQSTVRELEEKKKALAAKTKECQRLRKTRASFESALKRKVDEALAMSNPHEDTLLAQTAPTTPMATTGIGQRSIIVEHPVAPVRLRRSASTTANDYQAPWKPAGNRPDRHSRYASIDENS</sequence>
<accession>A0A3P3YC61</accession>
<organism evidence="3 4">
    <name type="scientific">Plasmodiophora brassicae</name>
    <name type="common">Clubroot disease agent</name>
    <dbReference type="NCBI Taxonomy" id="37360"/>
    <lineage>
        <taxon>Eukaryota</taxon>
        <taxon>Sar</taxon>
        <taxon>Rhizaria</taxon>
        <taxon>Endomyxa</taxon>
        <taxon>Phytomyxea</taxon>
        <taxon>Plasmodiophorida</taxon>
        <taxon>Plasmodiophoridae</taxon>
        <taxon>Plasmodiophora</taxon>
    </lineage>
</organism>
<geneLocation type="mitochondrion" evidence="3"/>
<feature type="coiled-coil region" evidence="1">
    <location>
        <begin position="413"/>
        <end position="510"/>
    </location>
</feature>
<feature type="compositionally biased region" description="Basic and acidic residues" evidence="2">
    <location>
        <begin position="22"/>
        <end position="32"/>
    </location>
</feature>
<feature type="region of interest" description="Disordered" evidence="2">
    <location>
        <begin position="688"/>
        <end position="707"/>
    </location>
</feature>
<feature type="coiled-coil region" evidence="1">
    <location>
        <begin position="822"/>
        <end position="849"/>
    </location>
</feature>
<keyword evidence="3" id="KW-0496">Mitochondrion</keyword>
<dbReference type="Proteomes" id="UP000290189">
    <property type="component" value="Unassembled WGS sequence"/>
</dbReference>
<gene>
    <name evidence="3" type="ORF">PLBR_LOCUS4795</name>
</gene>
<feature type="region of interest" description="Disordered" evidence="2">
    <location>
        <begin position="860"/>
        <end position="903"/>
    </location>
</feature>
<feature type="region of interest" description="Disordered" evidence="2">
    <location>
        <begin position="1"/>
        <end position="45"/>
    </location>
</feature>
<feature type="coiled-coil region" evidence="1">
    <location>
        <begin position="1005"/>
        <end position="1042"/>
    </location>
</feature>
<dbReference type="Gene3D" id="1.10.287.1490">
    <property type="match status" value="1"/>
</dbReference>
<reference evidence="3 4" key="1">
    <citation type="submission" date="2018-03" db="EMBL/GenBank/DDBJ databases">
        <authorList>
            <person name="Fogelqvist J."/>
        </authorList>
    </citation>
    <scope>NUCLEOTIDE SEQUENCE [LARGE SCALE GENOMIC DNA]</scope>
</reference>
<evidence type="ECO:0000313" key="4">
    <source>
        <dbReference type="Proteomes" id="UP000290189"/>
    </source>
</evidence>